<evidence type="ECO:0000256" key="10">
    <source>
        <dbReference type="ARBA" id="ARBA00023136"/>
    </source>
</evidence>
<dbReference type="GO" id="GO:0015426">
    <property type="term" value="F:ATPase-coupled polar amino acid-transporter activity"/>
    <property type="evidence" value="ECO:0007669"/>
    <property type="project" value="UniProtKB-EC"/>
</dbReference>
<keyword evidence="8 16" id="KW-0067">ATP-binding</keyword>
<comment type="catalytic activity">
    <reaction evidence="12">
        <text>a polar amino acid(out) + ATP + H2O = a polar amino acid(in) + ADP + phosphate + H(+)</text>
        <dbReference type="Rhea" id="RHEA:14673"/>
        <dbReference type="ChEBI" id="CHEBI:15377"/>
        <dbReference type="ChEBI" id="CHEBI:15378"/>
        <dbReference type="ChEBI" id="CHEBI:30616"/>
        <dbReference type="ChEBI" id="CHEBI:43474"/>
        <dbReference type="ChEBI" id="CHEBI:62031"/>
        <dbReference type="ChEBI" id="CHEBI:456216"/>
        <dbReference type="EC" id="7.4.2.1"/>
    </reaction>
    <physiologicalReaction direction="left-to-right" evidence="12">
        <dbReference type="Rhea" id="RHEA:14674"/>
    </physiologicalReaction>
</comment>
<dbReference type="InterPro" id="IPR050086">
    <property type="entry name" value="MetN_ABC_transporter-like"/>
</dbReference>
<gene>
    <name evidence="16" type="ORF">E2C04_05060</name>
</gene>
<dbReference type="PROSITE" id="PS00211">
    <property type="entry name" value="ABC_TRANSPORTER_1"/>
    <property type="match status" value="1"/>
</dbReference>
<dbReference type="SUPFAM" id="SSF52540">
    <property type="entry name" value="P-loop containing nucleoside triphosphate hydrolases"/>
    <property type="match status" value="1"/>
</dbReference>
<dbReference type="GO" id="GO:0005524">
    <property type="term" value="F:ATP binding"/>
    <property type="evidence" value="ECO:0007669"/>
    <property type="project" value="UniProtKB-KW"/>
</dbReference>
<evidence type="ECO:0000313" key="16">
    <source>
        <dbReference type="EMBL" id="QCC76749.1"/>
    </source>
</evidence>
<evidence type="ECO:0000256" key="4">
    <source>
        <dbReference type="ARBA" id="ARBA00022448"/>
    </source>
</evidence>
<evidence type="ECO:0000256" key="2">
    <source>
        <dbReference type="ARBA" id="ARBA00004651"/>
    </source>
</evidence>
<evidence type="ECO:0000256" key="12">
    <source>
        <dbReference type="ARBA" id="ARBA00047624"/>
    </source>
</evidence>
<dbReference type="Gene3D" id="3.40.50.300">
    <property type="entry name" value="P-loop containing nucleotide triphosphate hydrolases"/>
    <property type="match status" value="1"/>
</dbReference>
<dbReference type="Proteomes" id="UP000297025">
    <property type="component" value="Chromosome"/>
</dbReference>
<dbReference type="CDD" id="cd06261">
    <property type="entry name" value="TM_PBP2"/>
    <property type="match status" value="1"/>
</dbReference>
<comment type="similarity">
    <text evidence="13">Belongs to the binding-protein-dependent transport system permease family.</text>
</comment>
<dbReference type="SMART" id="SM00382">
    <property type="entry name" value="AAA"/>
    <property type="match status" value="1"/>
</dbReference>
<feature type="transmembrane region" description="Helical" evidence="13">
    <location>
        <begin position="106"/>
        <end position="124"/>
    </location>
</feature>
<evidence type="ECO:0000313" key="17">
    <source>
        <dbReference type="Proteomes" id="UP000297025"/>
    </source>
</evidence>
<evidence type="ECO:0000259" key="15">
    <source>
        <dbReference type="PROSITE" id="PS50928"/>
    </source>
</evidence>
<dbReference type="PROSITE" id="PS50928">
    <property type="entry name" value="ABC_TM1"/>
    <property type="match status" value="1"/>
</dbReference>
<dbReference type="GO" id="GO:0043190">
    <property type="term" value="C:ATP-binding cassette (ABC) transporter complex"/>
    <property type="evidence" value="ECO:0007669"/>
    <property type="project" value="InterPro"/>
</dbReference>
<dbReference type="EC" id="7.4.2.1" evidence="11"/>
<evidence type="ECO:0000256" key="11">
    <source>
        <dbReference type="ARBA" id="ARBA00038850"/>
    </source>
</evidence>
<feature type="domain" description="ABC transporter" evidence="14">
    <location>
        <begin position="292"/>
        <end position="526"/>
    </location>
</feature>
<evidence type="ECO:0000256" key="7">
    <source>
        <dbReference type="ARBA" id="ARBA00022741"/>
    </source>
</evidence>
<feature type="domain" description="ABC transmembrane type-1" evidence="15">
    <location>
        <begin position="61"/>
        <end position="262"/>
    </location>
</feature>
<evidence type="ECO:0000256" key="9">
    <source>
        <dbReference type="ARBA" id="ARBA00022989"/>
    </source>
</evidence>
<evidence type="ECO:0000256" key="3">
    <source>
        <dbReference type="ARBA" id="ARBA00005417"/>
    </source>
</evidence>
<organism evidence="16 17">
    <name type="scientific">Nocardioides daphniae</name>
    <dbReference type="NCBI Taxonomy" id="402297"/>
    <lineage>
        <taxon>Bacteria</taxon>
        <taxon>Bacillati</taxon>
        <taxon>Actinomycetota</taxon>
        <taxon>Actinomycetes</taxon>
        <taxon>Propionibacteriales</taxon>
        <taxon>Nocardioidaceae</taxon>
        <taxon>Nocardioides</taxon>
    </lineage>
</organism>
<feature type="transmembrane region" description="Helical" evidence="13">
    <location>
        <begin position="243"/>
        <end position="264"/>
    </location>
</feature>
<comment type="similarity">
    <text evidence="3">Belongs to the ABC transporter superfamily.</text>
</comment>
<dbReference type="InterPro" id="IPR003439">
    <property type="entry name" value="ABC_transporter-like_ATP-bd"/>
</dbReference>
<feature type="transmembrane region" description="Helical" evidence="13">
    <location>
        <begin position="62"/>
        <end position="85"/>
    </location>
</feature>
<dbReference type="PANTHER" id="PTHR43166">
    <property type="entry name" value="AMINO ACID IMPORT ATP-BINDING PROTEIN"/>
    <property type="match status" value="1"/>
</dbReference>
<keyword evidence="7" id="KW-0547">Nucleotide-binding</keyword>
<dbReference type="SUPFAM" id="SSF161098">
    <property type="entry name" value="MetI-like"/>
    <property type="match status" value="1"/>
</dbReference>
<keyword evidence="10 13" id="KW-0472">Membrane</keyword>
<dbReference type="InterPro" id="IPR017871">
    <property type="entry name" value="ABC_transporter-like_CS"/>
</dbReference>
<comment type="subcellular location">
    <subcellularLocation>
        <location evidence="2 13">Cell membrane</location>
        <topology evidence="2 13">Multi-pass membrane protein</topology>
    </subcellularLocation>
    <subcellularLocation>
        <location evidence="1">Cell membrane</location>
        <topology evidence="1">Peripheral membrane protein</topology>
    </subcellularLocation>
</comment>
<keyword evidence="4 13" id="KW-0813">Transport</keyword>
<proteinExistence type="inferred from homology"/>
<evidence type="ECO:0000256" key="1">
    <source>
        <dbReference type="ARBA" id="ARBA00004202"/>
    </source>
</evidence>
<evidence type="ECO:0000256" key="8">
    <source>
        <dbReference type="ARBA" id="ARBA00022840"/>
    </source>
</evidence>
<keyword evidence="6 13" id="KW-0812">Transmembrane</keyword>
<name>A0A4P7UCV9_9ACTN</name>
<dbReference type="InterPro" id="IPR035906">
    <property type="entry name" value="MetI-like_sf"/>
</dbReference>
<reference evidence="16 17" key="1">
    <citation type="journal article" date="2008" name="Int. J. Syst. Evol. Microbiol.">
        <title>Nocardioides daphniae sp. nov., isolated from Daphnia cucullata (Crustacea: Cladocera).</title>
        <authorList>
            <person name="Toth E.M."/>
            <person name="Keki Z."/>
            <person name="Homonnay Z.G."/>
            <person name="Borsodi A.K."/>
            <person name="Marialigeti K."/>
            <person name="Schumann P."/>
        </authorList>
    </citation>
    <scope>NUCLEOTIDE SEQUENCE [LARGE SCALE GENOMIC DNA]</scope>
    <source>
        <strain evidence="16 17">JCM 16608</strain>
    </source>
</reference>
<dbReference type="CDD" id="cd03262">
    <property type="entry name" value="ABC_HisP_GlnQ"/>
    <property type="match status" value="1"/>
</dbReference>
<dbReference type="Gene3D" id="1.10.3720.10">
    <property type="entry name" value="MetI-like"/>
    <property type="match status" value="1"/>
</dbReference>
<dbReference type="InterPro" id="IPR000515">
    <property type="entry name" value="MetI-like"/>
</dbReference>
<dbReference type="KEGG" id="ndp:E2C04_05060"/>
<protein>
    <recommendedName>
        <fullName evidence="11">ABC-type polar-amino-acid transporter</fullName>
        <ecNumber evidence="11">7.4.2.1</ecNumber>
    </recommendedName>
</protein>
<keyword evidence="9 13" id="KW-1133">Transmembrane helix</keyword>
<evidence type="ECO:0000259" key="14">
    <source>
        <dbReference type="PROSITE" id="PS50893"/>
    </source>
</evidence>
<evidence type="ECO:0000256" key="5">
    <source>
        <dbReference type="ARBA" id="ARBA00022475"/>
    </source>
</evidence>
<dbReference type="Pfam" id="PF00005">
    <property type="entry name" value="ABC_tran"/>
    <property type="match status" value="1"/>
</dbReference>
<dbReference type="Pfam" id="PF00528">
    <property type="entry name" value="BPD_transp_1"/>
    <property type="match status" value="1"/>
</dbReference>
<dbReference type="InterPro" id="IPR003593">
    <property type="entry name" value="AAA+_ATPase"/>
</dbReference>
<keyword evidence="5" id="KW-1003">Cell membrane</keyword>
<dbReference type="PANTHER" id="PTHR43166:SF9">
    <property type="entry name" value="GLUTAMATE_ASPARTATE IMPORT ATP-BINDING PROTEIN GLTL"/>
    <property type="match status" value="1"/>
</dbReference>
<accession>A0A4P7UCV9</accession>
<dbReference type="FunFam" id="3.40.50.300:FF:000020">
    <property type="entry name" value="Amino acid ABC transporter ATP-binding component"/>
    <property type="match status" value="1"/>
</dbReference>
<evidence type="ECO:0000256" key="6">
    <source>
        <dbReference type="ARBA" id="ARBA00022692"/>
    </source>
</evidence>
<feature type="transmembrane region" description="Helical" evidence="13">
    <location>
        <begin position="136"/>
        <end position="156"/>
    </location>
</feature>
<dbReference type="InterPro" id="IPR010065">
    <property type="entry name" value="AA_ABC_transptr_permease_3TM"/>
</dbReference>
<evidence type="ECO:0000256" key="13">
    <source>
        <dbReference type="RuleBase" id="RU363032"/>
    </source>
</evidence>
<dbReference type="AlphaFoldDB" id="A0A4P7UCV9"/>
<sequence length="530" mass="57525">MTGPRVTKKNKERLTRGAMYALLVAVVVWLASIADVEAIRSNFFSEEVWAKLWPEIITIGAWNTIKYTVIAFAGGLVLALVLALMRMSPVAPYRWIGTAYVEFFRGLPALVVILLMGFGVPLAFQFRWPDVPFLGLRGMATAGVLALILVAAAYMAETLRAGIQAVPKGQAEAARSLGMSAPRTMVTIVLPQAFRVVIPPMTNEFVLLLKDTALLSVIGMQALDRDLTAFGQNGLTTYANSSPLMAIAIVYLLIAVPVTQLVAWMERRQQKAGDPMTDSPTTPAPSGRVPAIDVRGLRKSFGKNEVLKGIDFHVDPGQVVCVIGPSGSGKSTLLRCVNRLEEPNAGQVLVEGIDITDPETDLDAVRSRIGMVFQQFNLFPHMTVLKNLTIAQRGVKKRSKAEAVEVARANLAKVGLADREDAYPTHLSGGQQQRVAIARALSMDPDMMLFDEPTSALDPELVGDVLAVMRDLANEGMTMMVVTHEMGFAREVGDKLVFMDGGVIVEEGLPADVLANPRNERTQSFLSKVL</sequence>
<dbReference type="GO" id="GO:0016887">
    <property type="term" value="F:ATP hydrolysis activity"/>
    <property type="evidence" value="ECO:0007669"/>
    <property type="project" value="InterPro"/>
</dbReference>
<dbReference type="PROSITE" id="PS50893">
    <property type="entry name" value="ABC_TRANSPORTER_2"/>
    <property type="match status" value="1"/>
</dbReference>
<dbReference type="NCBIfam" id="TIGR01726">
    <property type="entry name" value="HEQRo_perm_3TM"/>
    <property type="match status" value="1"/>
</dbReference>
<dbReference type="EMBL" id="CP038462">
    <property type="protein sequence ID" value="QCC76749.1"/>
    <property type="molecule type" value="Genomic_DNA"/>
</dbReference>
<dbReference type="InterPro" id="IPR027417">
    <property type="entry name" value="P-loop_NTPase"/>
</dbReference>